<dbReference type="HOGENOM" id="CLU_175556_0_0_6"/>
<dbReference type="Pfam" id="PF06568">
    <property type="entry name" value="YjiS-like"/>
    <property type="match status" value="1"/>
</dbReference>
<accession>C3K462</accession>
<reference evidence="3" key="2">
    <citation type="submission" date="2023-10" db="EMBL/GenBank/DDBJ databases">
        <authorList>
            <person name="Fortmann-Grote C."/>
        </authorList>
    </citation>
    <scope>NUCLEOTIDE SEQUENCE</scope>
    <source>
        <strain evidence="3">SBW25</strain>
    </source>
</reference>
<sequence>MLVTRSNKQSRGNTMSGMSDVRLALHSQELEAGQARATAPRDISRWSLFWQRRHTRRALLHLTREQLRDVGLTEEQARQEGVKPFWRS</sequence>
<organism evidence="4">
    <name type="scientific">Pseudomonas fluorescens (strain SBW25)</name>
    <dbReference type="NCBI Taxonomy" id="216595"/>
    <lineage>
        <taxon>Bacteria</taxon>
        <taxon>Pseudomonadati</taxon>
        <taxon>Pseudomonadota</taxon>
        <taxon>Gammaproteobacteria</taxon>
        <taxon>Pseudomonadales</taxon>
        <taxon>Pseudomonadaceae</taxon>
        <taxon>Pseudomonas</taxon>
    </lineage>
</organism>
<dbReference type="EMBL" id="AM181176">
    <property type="protein sequence ID" value="CAY53489.1"/>
    <property type="molecule type" value="Genomic_DNA"/>
</dbReference>
<reference evidence="4" key="1">
    <citation type="journal article" date="2009" name="Genome Biol.">
        <title>Genomic and genetic analyses of diversity and plant interactions of Pseudomonas fluorescens.</title>
        <authorList>
            <person name="Silby M.W."/>
            <person name="Cerdeno-Tarraga A.M."/>
            <person name="Vernikos G.S."/>
            <person name="Giddens S.R."/>
            <person name="Jackson R.W."/>
            <person name="Preston G.M."/>
            <person name="Zhang X.X."/>
            <person name="Moon C.D."/>
            <person name="Gehrig S.M."/>
            <person name="Godfrey S.A."/>
            <person name="Knight C.G."/>
            <person name="Malone J.G."/>
            <person name="Robinson Z."/>
            <person name="Spiers A.J."/>
            <person name="Harris S."/>
            <person name="Challis G.L."/>
            <person name="Yaxley A.M."/>
            <person name="Harris D."/>
            <person name="Seeger K."/>
            <person name="Murphy L."/>
            <person name="Rutter S."/>
            <person name="Squares R."/>
            <person name="Quail M.A."/>
            <person name="Saunders E."/>
            <person name="Mavromatis K."/>
            <person name="Brettin T.S."/>
            <person name="Bentley S.D."/>
            <person name="Hothersall J."/>
            <person name="Stephens E."/>
            <person name="Thomas C.M."/>
            <person name="Parkhill J."/>
            <person name="Levy S.B."/>
            <person name="Rainey P.B."/>
            <person name="Thomson N.R."/>
        </authorList>
    </citation>
    <scope>NUCLEOTIDE SEQUENCE [LARGE SCALE GENOMIC DNA]</scope>
    <source>
        <strain evidence="4">SBW25</strain>
    </source>
</reference>
<name>C3K462_PSEFS</name>
<dbReference type="KEGG" id="pfs:PFLU_5972"/>
<dbReference type="InterPro" id="IPR009506">
    <property type="entry name" value="YjiS-like"/>
</dbReference>
<dbReference type="eggNOG" id="ENOG5031TRA">
    <property type="taxonomic scope" value="Bacteria"/>
</dbReference>
<gene>
    <name evidence="4" type="ordered locus">PFLU_5972</name>
</gene>
<feature type="compositionally biased region" description="Polar residues" evidence="1">
    <location>
        <begin position="1"/>
        <end position="17"/>
    </location>
</feature>
<evidence type="ECO:0000259" key="2">
    <source>
        <dbReference type="Pfam" id="PF06568"/>
    </source>
</evidence>
<dbReference type="Proteomes" id="UP001152918">
    <property type="component" value="Chromosome"/>
</dbReference>
<evidence type="ECO:0000256" key="1">
    <source>
        <dbReference type="SAM" id="MobiDB-lite"/>
    </source>
</evidence>
<proteinExistence type="predicted"/>
<evidence type="ECO:0000313" key="4">
    <source>
        <dbReference type="EMBL" id="CAY53489.1"/>
    </source>
</evidence>
<feature type="region of interest" description="Disordered" evidence="1">
    <location>
        <begin position="1"/>
        <end position="20"/>
    </location>
</feature>
<feature type="domain" description="YjiS-like" evidence="2">
    <location>
        <begin position="44"/>
        <end position="78"/>
    </location>
</feature>
<dbReference type="EMBL" id="OV986001">
    <property type="protein sequence ID" value="CAI2800102.1"/>
    <property type="molecule type" value="Genomic_DNA"/>
</dbReference>
<protein>
    <recommendedName>
        <fullName evidence="2">YjiS-like domain-containing protein</fullName>
    </recommendedName>
</protein>
<evidence type="ECO:0000313" key="3">
    <source>
        <dbReference type="EMBL" id="CAI2800102.1"/>
    </source>
</evidence>
<dbReference type="AlphaFoldDB" id="C3K462"/>